<evidence type="ECO:0008006" key="2">
    <source>
        <dbReference type="Google" id="ProtNLM"/>
    </source>
</evidence>
<organism evidence="1">
    <name type="scientific">marine sediment metagenome</name>
    <dbReference type="NCBI Taxonomy" id="412755"/>
    <lineage>
        <taxon>unclassified sequences</taxon>
        <taxon>metagenomes</taxon>
        <taxon>ecological metagenomes</taxon>
    </lineage>
</organism>
<proteinExistence type="predicted"/>
<comment type="caution">
    <text evidence="1">The sequence shown here is derived from an EMBL/GenBank/DDBJ whole genome shotgun (WGS) entry which is preliminary data.</text>
</comment>
<dbReference type="EMBL" id="BARS01005246">
    <property type="protein sequence ID" value="GAF70389.1"/>
    <property type="molecule type" value="Genomic_DNA"/>
</dbReference>
<protein>
    <recommendedName>
        <fullName evidence="2">Carboxymuconolactone decarboxylase-like domain-containing protein</fullName>
    </recommendedName>
</protein>
<reference evidence="1" key="1">
    <citation type="journal article" date="2014" name="Front. Microbiol.">
        <title>High frequency of phylogenetically diverse reductive dehalogenase-homologous genes in deep subseafloor sedimentary metagenomes.</title>
        <authorList>
            <person name="Kawai M."/>
            <person name="Futagami T."/>
            <person name="Toyoda A."/>
            <person name="Takaki Y."/>
            <person name="Nishi S."/>
            <person name="Hori S."/>
            <person name="Arai W."/>
            <person name="Tsubouchi T."/>
            <person name="Morono Y."/>
            <person name="Uchiyama I."/>
            <person name="Ito T."/>
            <person name="Fujiyama A."/>
            <person name="Inagaki F."/>
            <person name="Takami H."/>
        </authorList>
    </citation>
    <scope>NUCLEOTIDE SEQUENCE</scope>
    <source>
        <strain evidence="1">Expedition CK06-06</strain>
    </source>
</reference>
<gene>
    <name evidence="1" type="ORF">S01H1_10270</name>
</gene>
<dbReference type="PANTHER" id="PTHR34846">
    <property type="entry name" value="4-CARBOXYMUCONOLACTONE DECARBOXYLASE FAMILY PROTEIN (AFU_ORTHOLOGUE AFUA_6G11590)"/>
    <property type="match status" value="1"/>
</dbReference>
<dbReference type="PANTHER" id="PTHR34846:SF11">
    <property type="entry name" value="4-CARBOXYMUCONOLACTONE DECARBOXYLASE FAMILY PROTEIN (AFU_ORTHOLOGUE AFUA_6G11590)"/>
    <property type="match status" value="1"/>
</dbReference>
<name>X0RNJ3_9ZZZZ</name>
<dbReference type="InterPro" id="IPR029032">
    <property type="entry name" value="AhpD-like"/>
</dbReference>
<dbReference type="AlphaFoldDB" id="X0RNJ3"/>
<sequence>MVILAVGAVWKSNYELYAHAAAARKAGISEEAVCTLTTGGLPDELSDQEKIAQRYARQLSAEHHVDAALYSAAEKAFGQRGLVEIAYLIGIYHTVCALLNAFEIPAPR</sequence>
<evidence type="ECO:0000313" key="1">
    <source>
        <dbReference type="EMBL" id="GAF70389.1"/>
    </source>
</evidence>
<accession>X0RNJ3</accession>
<dbReference type="Gene3D" id="1.20.1290.10">
    <property type="entry name" value="AhpD-like"/>
    <property type="match status" value="1"/>
</dbReference>
<dbReference type="SUPFAM" id="SSF69118">
    <property type="entry name" value="AhpD-like"/>
    <property type="match status" value="1"/>
</dbReference>